<proteinExistence type="inferred from homology"/>
<evidence type="ECO:0000256" key="6">
    <source>
        <dbReference type="SAM" id="Phobius"/>
    </source>
</evidence>
<feature type="transmembrane region" description="Helical" evidence="6">
    <location>
        <begin position="28"/>
        <end position="47"/>
    </location>
</feature>
<evidence type="ECO:0000313" key="9">
    <source>
        <dbReference type="Proteomes" id="UP000800097"/>
    </source>
</evidence>
<dbReference type="AlphaFoldDB" id="A0A6A6JCB7"/>
<evidence type="ECO:0000313" key="8">
    <source>
        <dbReference type="EMBL" id="KAF2272839.1"/>
    </source>
</evidence>
<dbReference type="Pfam" id="PF20684">
    <property type="entry name" value="Fung_rhodopsin"/>
    <property type="match status" value="1"/>
</dbReference>
<dbReference type="PANTHER" id="PTHR33048:SF160">
    <property type="entry name" value="SAT4 FAMILY MEMBRANE PROTEIN"/>
    <property type="match status" value="1"/>
</dbReference>
<keyword evidence="2 6" id="KW-0812">Transmembrane</keyword>
<comment type="similarity">
    <text evidence="5">Belongs to the SAT4 family.</text>
</comment>
<evidence type="ECO:0000256" key="3">
    <source>
        <dbReference type="ARBA" id="ARBA00022989"/>
    </source>
</evidence>
<dbReference type="EMBL" id="ML986516">
    <property type="protein sequence ID" value="KAF2272839.1"/>
    <property type="molecule type" value="Genomic_DNA"/>
</dbReference>
<accession>A0A6A6JCB7</accession>
<feature type="non-terminal residue" evidence="8">
    <location>
        <position position="213"/>
    </location>
</feature>
<dbReference type="InterPro" id="IPR049326">
    <property type="entry name" value="Rhodopsin_dom_fungi"/>
</dbReference>
<name>A0A6A6JCB7_WESOR</name>
<sequence length="213" mass="24009">SYTGYHPEDIPKGAINPLETSKWRYVNAVMYNPILALIKMSFLLTLIKLGHPGRAIRISLWFLFAVNVAFLFAGTLIAMLSCIPIPRFWDKRIPGYCVNTKKYIYSTIAVTITTDVLVTLMPAWILSGLHMSRKQKVMIIAFMSLGLIVAAIASYRLAYFVRIFRLNDPLHQESPYNVRTPLSNIEGNLAAIAACGPTLKWILSRFFPFFGSS</sequence>
<feature type="transmembrane region" description="Helical" evidence="6">
    <location>
        <begin position="137"/>
        <end position="158"/>
    </location>
</feature>
<dbReference type="Proteomes" id="UP000800097">
    <property type="component" value="Unassembled WGS sequence"/>
</dbReference>
<dbReference type="OrthoDB" id="5283415at2759"/>
<evidence type="ECO:0000256" key="1">
    <source>
        <dbReference type="ARBA" id="ARBA00004141"/>
    </source>
</evidence>
<dbReference type="GeneID" id="54547929"/>
<keyword evidence="3 6" id="KW-1133">Transmembrane helix</keyword>
<keyword evidence="4 6" id="KW-0472">Membrane</keyword>
<dbReference type="RefSeq" id="XP_033650378.1">
    <property type="nucleotide sequence ID" value="XM_033794754.1"/>
</dbReference>
<organism evidence="8 9">
    <name type="scientific">Westerdykella ornata</name>
    <dbReference type="NCBI Taxonomy" id="318751"/>
    <lineage>
        <taxon>Eukaryota</taxon>
        <taxon>Fungi</taxon>
        <taxon>Dikarya</taxon>
        <taxon>Ascomycota</taxon>
        <taxon>Pezizomycotina</taxon>
        <taxon>Dothideomycetes</taxon>
        <taxon>Pleosporomycetidae</taxon>
        <taxon>Pleosporales</taxon>
        <taxon>Sporormiaceae</taxon>
        <taxon>Westerdykella</taxon>
    </lineage>
</organism>
<dbReference type="PANTHER" id="PTHR33048">
    <property type="entry name" value="PTH11-LIKE INTEGRAL MEMBRANE PROTEIN (AFU_ORTHOLOGUE AFUA_5G11245)"/>
    <property type="match status" value="1"/>
</dbReference>
<comment type="subcellular location">
    <subcellularLocation>
        <location evidence="1">Membrane</location>
        <topology evidence="1">Multi-pass membrane protein</topology>
    </subcellularLocation>
</comment>
<evidence type="ECO:0000256" key="2">
    <source>
        <dbReference type="ARBA" id="ARBA00022692"/>
    </source>
</evidence>
<dbReference type="GO" id="GO:0016020">
    <property type="term" value="C:membrane"/>
    <property type="evidence" value="ECO:0007669"/>
    <property type="project" value="UniProtKB-SubCell"/>
</dbReference>
<keyword evidence="9" id="KW-1185">Reference proteome</keyword>
<evidence type="ECO:0000256" key="4">
    <source>
        <dbReference type="ARBA" id="ARBA00023136"/>
    </source>
</evidence>
<feature type="non-terminal residue" evidence="8">
    <location>
        <position position="1"/>
    </location>
</feature>
<evidence type="ECO:0000259" key="7">
    <source>
        <dbReference type="Pfam" id="PF20684"/>
    </source>
</evidence>
<evidence type="ECO:0000256" key="5">
    <source>
        <dbReference type="ARBA" id="ARBA00038359"/>
    </source>
</evidence>
<gene>
    <name evidence="8" type="ORF">EI97DRAFT_343566</name>
</gene>
<feature type="transmembrane region" description="Helical" evidence="6">
    <location>
        <begin position="103"/>
        <end position="125"/>
    </location>
</feature>
<feature type="domain" description="Rhodopsin" evidence="7">
    <location>
        <begin position="4"/>
        <end position="204"/>
    </location>
</feature>
<feature type="transmembrane region" description="Helical" evidence="6">
    <location>
        <begin position="59"/>
        <end position="83"/>
    </location>
</feature>
<protein>
    <recommendedName>
        <fullName evidence="7">Rhodopsin domain-containing protein</fullName>
    </recommendedName>
</protein>
<dbReference type="InterPro" id="IPR052337">
    <property type="entry name" value="SAT4-like"/>
</dbReference>
<reference evidence="8" key="1">
    <citation type="journal article" date="2020" name="Stud. Mycol.">
        <title>101 Dothideomycetes genomes: a test case for predicting lifestyles and emergence of pathogens.</title>
        <authorList>
            <person name="Haridas S."/>
            <person name="Albert R."/>
            <person name="Binder M."/>
            <person name="Bloem J."/>
            <person name="Labutti K."/>
            <person name="Salamov A."/>
            <person name="Andreopoulos B."/>
            <person name="Baker S."/>
            <person name="Barry K."/>
            <person name="Bills G."/>
            <person name="Bluhm B."/>
            <person name="Cannon C."/>
            <person name="Castanera R."/>
            <person name="Culley D."/>
            <person name="Daum C."/>
            <person name="Ezra D."/>
            <person name="Gonzalez J."/>
            <person name="Henrissat B."/>
            <person name="Kuo A."/>
            <person name="Liang C."/>
            <person name="Lipzen A."/>
            <person name="Lutzoni F."/>
            <person name="Magnuson J."/>
            <person name="Mondo S."/>
            <person name="Nolan M."/>
            <person name="Ohm R."/>
            <person name="Pangilinan J."/>
            <person name="Park H.-J."/>
            <person name="Ramirez L."/>
            <person name="Alfaro M."/>
            <person name="Sun H."/>
            <person name="Tritt A."/>
            <person name="Yoshinaga Y."/>
            <person name="Zwiers L.-H."/>
            <person name="Turgeon B."/>
            <person name="Goodwin S."/>
            <person name="Spatafora J."/>
            <person name="Crous P."/>
            <person name="Grigoriev I."/>
        </authorList>
    </citation>
    <scope>NUCLEOTIDE SEQUENCE</scope>
    <source>
        <strain evidence="8">CBS 379.55</strain>
    </source>
</reference>